<keyword evidence="3" id="KW-1185">Reference proteome</keyword>
<comment type="caution">
    <text evidence="2">The sequence shown here is derived from an EMBL/GenBank/DDBJ whole genome shotgun (WGS) entry which is preliminary data.</text>
</comment>
<feature type="compositionally biased region" description="Basic and acidic residues" evidence="1">
    <location>
        <begin position="331"/>
        <end position="344"/>
    </location>
</feature>
<dbReference type="EMBL" id="QKWP01000978">
    <property type="protein sequence ID" value="RIB12904.1"/>
    <property type="molecule type" value="Genomic_DNA"/>
</dbReference>
<organism evidence="2 3">
    <name type="scientific">Gigaspora rosea</name>
    <dbReference type="NCBI Taxonomy" id="44941"/>
    <lineage>
        <taxon>Eukaryota</taxon>
        <taxon>Fungi</taxon>
        <taxon>Fungi incertae sedis</taxon>
        <taxon>Mucoromycota</taxon>
        <taxon>Glomeromycotina</taxon>
        <taxon>Glomeromycetes</taxon>
        <taxon>Diversisporales</taxon>
        <taxon>Gigasporaceae</taxon>
        <taxon>Gigaspora</taxon>
    </lineage>
</organism>
<accession>A0A397URQ7</accession>
<sequence>MAKAKDKITALYGIGDHVWVPCRSTISKNGLFKSSEDQTSGSMQAVKITCDKIRYWPAKIISILFTGNRQLFSFIRVLSKDNFHSKTPVTTRYLVKLVGLDINQEFMEQALISWDTFDPKPLPDVSFSNNNFNLFKKQISDLSSYEIIALYVDSIRKVSKEIELTVKARDRDSITSVKNVKRIKIYHEEKGFQDSMNNNISQKLKSKKGKKRTSKFGKKSLPKKSLAKSSSSVDKSVITETHSFHESTFNSNPSKDIPENNLFEDNLQKNSINNYDDNNNNNNTLSVPVDNHAIKTKFIKSIGYVTIDNNLFRKTRRGKVFGKWRPSKKSRLSEETITNEKNESDDNSMQEAVDVSKHKNKENPCILHTTESHESHESESITPCILHTTESHESHESDDCESIMDVDKTEKEVTMKPEVVEQQSSETSMSVFSSPLQSFRSAVLGFNIFSWSNKEKSFLK</sequence>
<feature type="region of interest" description="Disordered" evidence="1">
    <location>
        <begin position="323"/>
        <end position="351"/>
    </location>
</feature>
<proteinExistence type="predicted"/>
<reference evidence="2 3" key="1">
    <citation type="submission" date="2018-06" db="EMBL/GenBank/DDBJ databases">
        <title>Comparative genomics reveals the genomic features of Rhizophagus irregularis, R. cerebriforme, R. diaphanum and Gigaspora rosea, and their symbiotic lifestyle signature.</title>
        <authorList>
            <person name="Morin E."/>
            <person name="San Clemente H."/>
            <person name="Chen E.C.H."/>
            <person name="De La Providencia I."/>
            <person name="Hainaut M."/>
            <person name="Kuo A."/>
            <person name="Kohler A."/>
            <person name="Murat C."/>
            <person name="Tang N."/>
            <person name="Roy S."/>
            <person name="Loubradou J."/>
            <person name="Henrissat B."/>
            <person name="Grigoriev I.V."/>
            <person name="Corradi N."/>
            <person name="Roux C."/>
            <person name="Martin F.M."/>
        </authorList>
    </citation>
    <scope>NUCLEOTIDE SEQUENCE [LARGE SCALE GENOMIC DNA]</scope>
    <source>
        <strain evidence="2 3">DAOM 194757</strain>
    </source>
</reference>
<evidence type="ECO:0008006" key="4">
    <source>
        <dbReference type="Google" id="ProtNLM"/>
    </source>
</evidence>
<feature type="region of interest" description="Disordered" evidence="1">
    <location>
        <begin position="196"/>
        <end position="228"/>
    </location>
</feature>
<evidence type="ECO:0000256" key="1">
    <source>
        <dbReference type="SAM" id="MobiDB-lite"/>
    </source>
</evidence>
<evidence type="ECO:0000313" key="2">
    <source>
        <dbReference type="EMBL" id="RIB12904.1"/>
    </source>
</evidence>
<protein>
    <recommendedName>
        <fullName evidence="4">PWWP domain-containing protein</fullName>
    </recommendedName>
</protein>
<dbReference type="AlphaFoldDB" id="A0A397URQ7"/>
<gene>
    <name evidence="2" type="ORF">C2G38_2041433</name>
</gene>
<dbReference type="OrthoDB" id="2395993at2759"/>
<name>A0A397URQ7_9GLOM</name>
<feature type="compositionally biased region" description="Basic residues" evidence="1">
    <location>
        <begin position="204"/>
        <end position="226"/>
    </location>
</feature>
<dbReference type="Proteomes" id="UP000266673">
    <property type="component" value="Unassembled WGS sequence"/>
</dbReference>
<evidence type="ECO:0000313" key="3">
    <source>
        <dbReference type="Proteomes" id="UP000266673"/>
    </source>
</evidence>